<accession>I7IHE3</accession>
<dbReference type="GO" id="GO:0043043">
    <property type="term" value="P:peptide biosynthetic process"/>
    <property type="evidence" value="ECO:0007669"/>
    <property type="project" value="InterPro"/>
</dbReference>
<feature type="domain" description="Elongation factor P C-terminal" evidence="1">
    <location>
        <begin position="256"/>
        <end position="302"/>
    </location>
</feature>
<dbReference type="GeneID" id="24426114"/>
<keyword evidence="2" id="KW-0251">Elongation factor</keyword>
<dbReference type="Pfam" id="PF09285">
    <property type="entry name" value="Elong-fact-P_C"/>
    <property type="match status" value="1"/>
</dbReference>
<dbReference type="SMART" id="SM00841">
    <property type="entry name" value="Elong-fact-P_C"/>
    <property type="match status" value="1"/>
</dbReference>
<dbReference type="AlphaFoldDB" id="I7IHE3"/>
<dbReference type="InterPro" id="IPR012340">
    <property type="entry name" value="NA-bd_OB-fold"/>
</dbReference>
<keyword evidence="3" id="KW-1185">Reference proteome</keyword>
<dbReference type="InterPro" id="IPR020599">
    <property type="entry name" value="Transl_elong_fac_P/YeiP"/>
</dbReference>
<dbReference type="SUPFAM" id="SSF50249">
    <property type="entry name" value="Nucleic acid-binding proteins"/>
    <property type="match status" value="1"/>
</dbReference>
<dbReference type="RefSeq" id="XP_012650070.1">
    <property type="nucleotide sequence ID" value="XM_012794616.1"/>
</dbReference>
<dbReference type="Pfam" id="PF08207">
    <property type="entry name" value="EFP_N"/>
    <property type="match status" value="1"/>
</dbReference>
<evidence type="ECO:0000259" key="1">
    <source>
        <dbReference type="SMART" id="SM00841"/>
    </source>
</evidence>
<dbReference type="SUPFAM" id="SSF50104">
    <property type="entry name" value="Translation proteins SH3-like domain"/>
    <property type="match status" value="1"/>
</dbReference>
<reference evidence="2 3" key="3">
    <citation type="journal article" date="2016" name="Sci. Rep.">
        <title>Genome-wide diversity and gene expression profiling of Babesia microti isolates identify polymorphic genes that mediate host-pathogen interactions.</title>
        <authorList>
            <person name="Silva J.C."/>
            <person name="Cornillot E."/>
            <person name="McCracken C."/>
            <person name="Usmani-Brown S."/>
            <person name="Dwivedi A."/>
            <person name="Ifeonu O.O."/>
            <person name="Crabtree J."/>
            <person name="Gotia H.T."/>
            <person name="Virji A.Z."/>
            <person name="Reynes C."/>
            <person name="Colinge J."/>
            <person name="Kumar V."/>
            <person name="Lawres L."/>
            <person name="Pazzi J.E."/>
            <person name="Pablo J.V."/>
            <person name="Hung C."/>
            <person name="Brancato J."/>
            <person name="Kumari P."/>
            <person name="Orvis J."/>
            <person name="Tretina K."/>
            <person name="Chibucos M."/>
            <person name="Ott S."/>
            <person name="Sadzewicz L."/>
            <person name="Sengamalay N."/>
            <person name="Shetty A.C."/>
            <person name="Su Q."/>
            <person name="Tallon L."/>
            <person name="Fraser C.M."/>
            <person name="Frutos R."/>
            <person name="Molina D.M."/>
            <person name="Krause P.J."/>
            <person name="Ben Mamoun C."/>
        </authorList>
    </citation>
    <scope>NUCLEOTIDE SEQUENCE [LARGE SCALE GENOMIC DNA]</scope>
    <source>
        <strain evidence="2 3">RI</strain>
    </source>
</reference>
<name>I7IHE3_BABMR</name>
<evidence type="ECO:0000313" key="3">
    <source>
        <dbReference type="Proteomes" id="UP000002899"/>
    </source>
</evidence>
<dbReference type="Proteomes" id="UP000002899">
    <property type="component" value="Chromosome IV"/>
</dbReference>
<reference evidence="2 3" key="2">
    <citation type="journal article" date="2013" name="PLoS ONE">
        <title>Whole genome mapping and re-organization of the nuclear and mitochondrial genomes of Babesia microti isolates.</title>
        <authorList>
            <person name="Cornillot E."/>
            <person name="Dassouli A."/>
            <person name="Garg A."/>
            <person name="Pachikara N."/>
            <person name="Randazzo S."/>
            <person name="Depoix D."/>
            <person name="Carcy B."/>
            <person name="Delbecq S."/>
            <person name="Frutos R."/>
            <person name="Silva J.C."/>
            <person name="Sutton R."/>
            <person name="Krause P.J."/>
            <person name="Mamoun C.B."/>
        </authorList>
    </citation>
    <scope>NUCLEOTIDE SEQUENCE [LARGE SCALE GENOMIC DNA]</scope>
    <source>
        <strain evidence="2 3">RI</strain>
    </source>
</reference>
<organism evidence="2 3">
    <name type="scientific">Babesia microti (strain RI)</name>
    <dbReference type="NCBI Taxonomy" id="1133968"/>
    <lineage>
        <taxon>Eukaryota</taxon>
        <taxon>Sar</taxon>
        <taxon>Alveolata</taxon>
        <taxon>Apicomplexa</taxon>
        <taxon>Aconoidasida</taxon>
        <taxon>Piroplasmida</taxon>
        <taxon>Babesiidae</taxon>
        <taxon>Babesia</taxon>
    </lineage>
</organism>
<evidence type="ECO:0000313" key="2">
    <source>
        <dbReference type="EMBL" id="CCF75662.1"/>
    </source>
</evidence>
<proteinExistence type="predicted"/>
<gene>
    <name evidence="2" type="ORF">BmR1_04g07355</name>
</gene>
<keyword evidence="2" id="KW-0648">Protein biosynthesis</keyword>
<dbReference type="InterPro" id="IPR014722">
    <property type="entry name" value="Rib_uL2_dom2"/>
</dbReference>
<protein>
    <submittedName>
        <fullName evidence="2">Elongation factor P</fullName>
    </submittedName>
</protein>
<dbReference type="PANTHER" id="PTHR30053:SF14">
    <property type="entry name" value="TRANSLATION ELONGATION FACTOR KOW-LIKE DOMAIN-CONTAINING PROTEIN"/>
    <property type="match status" value="1"/>
</dbReference>
<dbReference type="VEuPathDB" id="PiroplasmaDB:BmR1_04g07355"/>
<dbReference type="KEGG" id="bmic:BmR1_04g07355"/>
<dbReference type="InterPro" id="IPR015365">
    <property type="entry name" value="Elong-fact-P_C"/>
</dbReference>
<dbReference type="EMBL" id="LN871599">
    <property type="protein sequence ID" value="CCF75662.1"/>
    <property type="molecule type" value="Genomic_DNA"/>
</dbReference>
<sequence>MPDISFHVVILYILVTNNNVLCSQKITFLRGNCSNYILAWVDRLCIPKVFRKELNDLLVRQDPKLIDKVLTEFPVDPNYFKKTAIKKTKQKKTVANQLVEADAESVTSDSEEEDNLTKADFDYAKPTTVNHVKLGAHVNYKDCVYLVTYTQHISQGRGKGHFKLKLKNIKTDKEGNFSFSDTSKLDVIIPSKLSCKFVNVDPQSGNYNFVRVDNGKLVVMPKNHHSPYRKYLKEDLHCTLLRFKDTILSLTIPFSIDYRVIKLDTCNFAATLENNLVITVPTYIKVGDIVQISTTKGEFMKRIINK</sequence>
<dbReference type="Gene3D" id="2.30.30.30">
    <property type="match status" value="1"/>
</dbReference>
<dbReference type="GO" id="GO:0005737">
    <property type="term" value="C:cytoplasm"/>
    <property type="evidence" value="ECO:0007669"/>
    <property type="project" value="InterPro"/>
</dbReference>
<dbReference type="PANTHER" id="PTHR30053">
    <property type="entry name" value="ELONGATION FACTOR P"/>
    <property type="match status" value="1"/>
</dbReference>
<dbReference type="OrthoDB" id="10259892at2759"/>
<dbReference type="InterPro" id="IPR008991">
    <property type="entry name" value="Translation_prot_SH3-like_sf"/>
</dbReference>
<reference evidence="2 3" key="1">
    <citation type="journal article" date="2012" name="Nucleic Acids Res.">
        <title>Sequencing of the smallest Apicomplexan genome from the human pathogen Babesia microti.</title>
        <authorList>
            <person name="Cornillot E."/>
            <person name="Hadj-Kaddour K."/>
            <person name="Dassouli A."/>
            <person name="Noel B."/>
            <person name="Ranwez V."/>
            <person name="Vacherie B."/>
            <person name="Augagneur Y."/>
            <person name="Bres V."/>
            <person name="Duclos A."/>
            <person name="Randazzo S."/>
            <person name="Carcy B."/>
            <person name="Debierre-Grockiego F."/>
            <person name="Delbecq S."/>
            <person name="Moubri-Menage K."/>
            <person name="Shams-Eldin H."/>
            <person name="Usmani-Brown S."/>
            <person name="Bringaud F."/>
            <person name="Wincker P."/>
            <person name="Vivares C.P."/>
            <person name="Schwarz R.T."/>
            <person name="Schetters T.P."/>
            <person name="Krause P.J."/>
            <person name="Gorenflot A."/>
            <person name="Berry V."/>
            <person name="Barbe V."/>
            <person name="Ben Mamoun C."/>
        </authorList>
    </citation>
    <scope>NUCLEOTIDE SEQUENCE [LARGE SCALE GENOMIC DNA]</scope>
    <source>
        <strain evidence="2 3">RI</strain>
    </source>
</reference>
<dbReference type="InterPro" id="IPR013185">
    <property type="entry name" value="Transl_elong_KOW-like"/>
</dbReference>
<dbReference type="GO" id="GO:0003746">
    <property type="term" value="F:translation elongation factor activity"/>
    <property type="evidence" value="ECO:0007669"/>
    <property type="project" value="UniProtKB-KW"/>
</dbReference>
<dbReference type="Gene3D" id="2.40.50.140">
    <property type="entry name" value="Nucleic acid-binding proteins"/>
    <property type="match status" value="1"/>
</dbReference>